<dbReference type="PANTHER" id="PTHR33401">
    <property type="entry name" value="LIGHT-HARVESTING COMPLEX-LIKE PROTEIN OHP2, CHLOROPLASTIC"/>
    <property type="match status" value="1"/>
</dbReference>
<sequence length="223" mass="24650">MLFAVEGGGFLSSSASGYSSGLSLLLFGQKNEDRNIKVSPWNQYQLVREGVDHFQISSRESHVPQGCPSFTCFGCVSSCDDDRSLHPTSDPPSNHSENSTESSLDKSKVTISVSVDDNERNIWLKSSLKKPSTNCCVLCEDDAAGSSFEEVQSTTSCFIGRRKVQWSDSCGKELTEIREFELRYLVSIYFGTCVRLPNILRADDAIEWEALNHKPLGMGVLTT</sequence>
<feature type="region of interest" description="Disordered" evidence="1">
    <location>
        <begin position="86"/>
        <end position="107"/>
    </location>
</feature>
<protein>
    <submittedName>
        <fullName evidence="2">Uncharacterized protein</fullName>
    </submittedName>
</protein>
<evidence type="ECO:0000313" key="3">
    <source>
        <dbReference type="Proteomes" id="UP001418222"/>
    </source>
</evidence>
<dbReference type="EMBL" id="JBBWWQ010000014">
    <property type="protein sequence ID" value="KAK8931247.1"/>
    <property type="molecule type" value="Genomic_DNA"/>
</dbReference>
<dbReference type="AlphaFoldDB" id="A0AAP0B814"/>
<dbReference type="PANTHER" id="PTHR33401:SF3">
    <property type="entry name" value="LOW AFFINITY POTASSIUM TRANSPORT SYSTEM PROTEIN"/>
    <property type="match status" value="1"/>
</dbReference>
<gene>
    <name evidence="2" type="ORF">KSP39_PZI016334</name>
</gene>
<name>A0AAP0B814_9ASPA</name>
<feature type="compositionally biased region" description="Polar residues" evidence="1">
    <location>
        <begin position="91"/>
        <end position="102"/>
    </location>
</feature>
<reference evidence="2 3" key="1">
    <citation type="journal article" date="2022" name="Nat. Plants">
        <title>Genomes of leafy and leafless Platanthera orchids illuminate the evolution of mycoheterotrophy.</title>
        <authorList>
            <person name="Li M.H."/>
            <person name="Liu K.W."/>
            <person name="Li Z."/>
            <person name="Lu H.C."/>
            <person name="Ye Q.L."/>
            <person name="Zhang D."/>
            <person name="Wang J.Y."/>
            <person name="Li Y.F."/>
            <person name="Zhong Z.M."/>
            <person name="Liu X."/>
            <person name="Yu X."/>
            <person name="Liu D.K."/>
            <person name="Tu X.D."/>
            <person name="Liu B."/>
            <person name="Hao Y."/>
            <person name="Liao X.Y."/>
            <person name="Jiang Y.T."/>
            <person name="Sun W.H."/>
            <person name="Chen J."/>
            <person name="Chen Y.Q."/>
            <person name="Ai Y."/>
            <person name="Zhai J.W."/>
            <person name="Wu S.S."/>
            <person name="Zhou Z."/>
            <person name="Hsiao Y.Y."/>
            <person name="Wu W.L."/>
            <person name="Chen Y.Y."/>
            <person name="Lin Y.F."/>
            <person name="Hsu J.L."/>
            <person name="Li C.Y."/>
            <person name="Wang Z.W."/>
            <person name="Zhao X."/>
            <person name="Zhong W.Y."/>
            <person name="Ma X.K."/>
            <person name="Ma L."/>
            <person name="Huang J."/>
            <person name="Chen G.Z."/>
            <person name="Huang M.Z."/>
            <person name="Huang L."/>
            <person name="Peng D.H."/>
            <person name="Luo Y.B."/>
            <person name="Zou S.Q."/>
            <person name="Chen S.P."/>
            <person name="Lan S."/>
            <person name="Tsai W.C."/>
            <person name="Van de Peer Y."/>
            <person name="Liu Z.J."/>
        </authorList>
    </citation>
    <scope>NUCLEOTIDE SEQUENCE [LARGE SCALE GENOMIC DNA]</scope>
    <source>
        <strain evidence="2">Lor287</strain>
    </source>
</reference>
<accession>A0AAP0B814</accession>
<evidence type="ECO:0000313" key="2">
    <source>
        <dbReference type="EMBL" id="KAK8931247.1"/>
    </source>
</evidence>
<proteinExistence type="predicted"/>
<evidence type="ECO:0000256" key="1">
    <source>
        <dbReference type="SAM" id="MobiDB-lite"/>
    </source>
</evidence>
<organism evidence="2 3">
    <name type="scientific">Platanthera zijinensis</name>
    <dbReference type="NCBI Taxonomy" id="2320716"/>
    <lineage>
        <taxon>Eukaryota</taxon>
        <taxon>Viridiplantae</taxon>
        <taxon>Streptophyta</taxon>
        <taxon>Embryophyta</taxon>
        <taxon>Tracheophyta</taxon>
        <taxon>Spermatophyta</taxon>
        <taxon>Magnoliopsida</taxon>
        <taxon>Liliopsida</taxon>
        <taxon>Asparagales</taxon>
        <taxon>Orchidaceae</taxon>
        <taxon>Orchidoideae</taxon>
        <taxon>Orchideae</taxon>
        <taxon>Orchidinae</taxon>
        <taxon>Platanthera</taxon>
    </lineage>
</organism>
<dbReference type="Proteomes" id="UP001418222">
    <property type="component" value="Unassembled WGS sequence"/>
</dbReference>
<keyword evidence="3" id="KW-1185">Reference proteome</keyword>
<comment type="caution">
    <text evidence="2">The sequence shown here is derived from an EMBL/GenBank/DDBJ whole genome shotgun (WGS) entry which is preliminary data.</text>
</comment>